<evidence type="ECO:0000256" key="2">
    <source>
        <dbReference type="ARBA" id="ARBA00023125"/>
    </source>
</evidence>
<evidence type="ECO:0000313" key="5">
    <source>
        <dbReference type="EMBL" id="ACS33573.1"/>
    </source>
</evidence>
<dbReference type="CDD" id="cd00090">
    <property type="entry name" value="HTH_ARSR"/>
    <property type="match status" value="1"/>
</dbReference>
<dbReference type="AlphaFoldDB" id="C5A5R1"/>
<dbReference type="PATRIC" id="fig|593117.10.peg.1070"/>
<name>C5A5R1_THEGJ</name>
<dbReference type="GO" id="GO:0043200">
    <property type="term" value="P:response to amino acid"/>
    <property type="evidence" value="ECO:0007669"/>
    <property type="project" value="TreeGrafter"/>
</dbReference>
<dbReference type="EMBL" id="CP001398">
    <property type="protein sequence ID" value="ACS33573.1"/>
    <property type="molecule type" value="Genomic_DNA"/>
</dbReference>
<dbReference type="PANTHER" id="PTHR30154:SF50">
    <property type="entry name" value="TRANSCRIPTIONAL REGULATOR, ASNC FAMILY"/>
    <property type="match status" value="1"/>
</dbReference>
<organism evidence="5 6">
    <name type="scientific">Thermococcus gammatolerans (strain DSM 15229 / JCM 11827 / EJ3)</name>
    <dbReference type="NCBI Taxonomy" id="593117"/>
    <lineage>
        <taxon>Archaea</taxon>
        <taxon>Methanobacteriati</taxon>
        <taxon>Methanobacteriota</taxon>
        <taxon>Thermococci</taxon>
        <taxon>Thermococcales</taxon>
        <taxon>Thermococcaceae</taxon>
        <taxon>Thermococcus</taxon>
    </lineage>
</organism>
<protein>
    <submittedName>
        <fullName evidence="5">Transcription regulator, AsnC family</fullName>
    </submittedName>
</protein>
<dbReference type="InterPro" id="IPR036388">
    <property type="entry name" value="WH-like_DNA-bd_sf"/>
</dbReference>
<dbReference type="SUPFAM" id="SSF54909">
    <property type="entry name" value="Dimeric alpha+beta barrel"/>
    <property type="match status" value="1"/>
</dbReference>
<keyword evidence="2" id="KW-0238">DNA-binding</keyword>
<evidence type="ECO:0000313" key="6">
    <source>
        <dbReference type="Proteomes" id="UP000001488"/>
    </source>
</evidence>
<dbReference type="PANTHER" id="PTHR30154">
    <property type="entry name" value="LEUCINE-RESPONSIVE REGULATORY PROTEIN"/>
    <property type="match status" value="1"/>
</dbReference>
<dbReference type="HOGENOM" id="CLU_091233_3_0_2"/>
<dbReference type="InterPro" id="IPR019888">
    <property type="entry name" value="Tscrpt_reg_AsnC-like"/>
</dbReference>
<dbReference type="Pfam" id="PF13412">
    <property type="entry name" value="HTH_24"/>
    <property type="match status" value="1"/>
</dbReference>
<dbReference type="STRING" id="593117.TGAM_1071"/>
<dbReference type="PaxDb" id="593117-TGAM_1071"/>
<dbReference type="InterPro" id="IPR011008">
    <property type="entry name" value="Dimeric_a/b-barrel"/>
</dbReference>
<feature type="domain" description="HTH asnC-type" evidence="4">
    <location>
        <begin position="7"/>
        <end position="73"/>
    </location>
</feature>
<dbReference type="Gene3D" id="1.10.10.10">
    <property type="entry name" value="Winged helix-like DNA-binding domain superfamily/Winged helix DNA-binding domain"/>
    <property type="match status" value="1"/>
</dbReference>
<dbReference type="Gene3D" id="3.30.70.920">
    <property type="match status" value="1"/>
</dbReference>
<dbReference type="GO" id="GO:0043565">
    <property type="term" value="F:sequence-specific DNA binding"/>
    <property type="evidence" value="ECO:0007669"/>
    <property type="project" value="InterPro"/>
</dbReference>
<sequence>MEGMVRFDEKDREILETLRKEGRITLTELGRRLGLSPASVKNRIDKLKELGAIRGFSAVIDPSFLERYVKVFMLLKLKAEDPDVDRVLSKFAALDNVQAVYRTTGRTQVLIIAEFEDMDEMKRFAGRLKGSLGSLLEYIEWGTIYDSLKECWVTTGKRGSFHGRKGGYI</sequence>
<dbReference type="eggNOG" id="arCOG01580">
    <property type="taxonomic scope" value="Archaea"/>
</dbReference>
<dbReference type="InterPro" id="IPR019885">
    <property type="entry name" value="Tscrpt_reg_HTH_AsnC-type_CS"/>
</dbReference>
<keyword evidence="3" id="KW-0804">Transcription</keyword>
<reference evidence="5 6" key="1">
    <citation type="journal article" date="2007" name="Genome Biol.">
        <title>Genome analysis and genome-wide proteomics of Thermococcus gammatolerans, the most radioresistant organism known amongst the Archaea.</title>
        <authorList>
            <person name="Zivanovic Y."/>
            <person name="Armengaud J."/>
            <person name="Lagorce A."/>
            <person name="Leplat C."/>
            <person name="Guerin P."/>
            <person name="Dutertre M."/>
            <person name="Anthouard V."/>
            <person name="Forterre P."/>
            <person name="Wincker P."/>
            <person name="Confalonieri F."/>
        </authorList>
    </citation>
    <scope>NUCLEOTIDE SEQUENCE [LARGE SCALE GENOMIC DNA]</scope>
    <source>
        <strain evidence="6">DSM 15229 / JCM 11827 / EJ3</strain>
    </source>
</reference>
<keyword evidence="6" id="KW-1185">Reference proteome</keyword>
<dbReference type="InterPro" id="IPR019887">
    <property type="entry name" value="Tscrpt_reg_AsnC/Lrp_C"/>
</dbReference>
<dbReference type="InterPro" id="IPR011991">
    <property type="entry name" value="ArsR-like_HTH"/>
</dbReference>
<dbReference type="InterPro" id="IPR036390">
    <property type="entry name" value="WH_DNA-bd_sf"/>
</dbReference>
<dbReference type="SUPFAM" id="SSF46785">
    <property type="entry name" value="Winged helix' DNA-binding domain"/>
    <property type="match status" value="1"/>
</dbReference>
<dbReference type="GO" id="GO:0005829">
    <property type="term" value="C:cytosol"/>
    <property type="evidence" value="ECO:0007669"/>
    <property type="project" value="TreeGrafter"/>
</dbReference>
<dbReference type="KEGG" id="tga:TGAM_1071"/>
<dbReference type="InterPro" id="IPR000485">
    <property type="entry name" value="AsnC-type_HTH_dom"/>
</dbReference>
<dbReference type="PROSITE" id="PS00519">
    <property type="entry name" value="HTH_ASNC_1"/>
    <property type="match status" value="1"/>
</dbReference>
<evidence type="ECO:0000256" key="3">
    <source>
        <dbReference type="ARBA" id="ARBA00023163"/>
    </source>
</evidence>
<dbReference type="SMART" id="SM00344">
    <property type="entry name" value="HTH_ASNC"/>
    <property type="match status" value="1"/>
</dbReference>
<gene>
    <name evidence="5" type="ordered locus">TGAM_1071</name>
</gene>
<dbReference type="PROSITE" id="PS50956">
    <property type="entry name" value="HTH_ASNC_2"/>
    <property type="match status" value="1"/>
</dbReference>
<accession>C5A5R1</accession>
<evidence type="ECO:0000259" key="4">
    <source>
        <dbReference type="PROSITE" id="PS50956"/>
    </source>
</evidence>
<keyword evidence="1" id="KW-0805">Transcription regulation</keyword>
<proteinExistence type="predicted"/>
<dbReference type="Proteomes" id="UP000001488">
    <property type="component" value="Chromosome"/>
</dbReference>
<evidence type="ECO:0000256" key="1">
    <source>
        <dbReference type="ARBA" id="ARBA00023015"/>
    </source>
</evidence>
<dbReference type="Pfam" id="PF01037">
    <property type="entry name" value="AsnC_trans_reg"/>
    <property type="match status" value="1"/>
</dbReference>
<dbReference type="PRINTS" id="PR00033">
    <property type="entry name" value="HTHASNC"/>
</dbReference>